<organism evidence="2 3">
    <name type="scientific">Methylobacterium crusticola</name>
    <dbReference type="NCBI Taxonomy" id="1697972"/>
    <lineage>
        <taxon>Bacteria</taxon>
        <taxon>Pseudomonadati</taxon>
        <taxon>Pseudomonadota</taxon>
        <taxon>Alphaproteobacteria</taxon>
        <taxon>Hyphomicrobiales</taxon>
        <taxon>Methylobacteriaceae</taxon>
        <taxon>Methylobacterium</taxon>
    </lineage>
</organism>
<dbReference type="Gene3D" id="1.10.10.10">
    <property type="entry name" value="Winged helix-like DNA-binding domain superfamily/Winged helix DNA-binding domain"/>
    <property type="match status" value="1"/>
</dbReference>
<reference evidence="2" key="1">
    <citation type="journal article" date="2021" name="Front. Microbiol.">
        <title>Comprehensive Comparative Genomics and Phenotyping of Methylobacterium Species.</title>
        <authorList>
            <person name="Alessa O."/>
            <person name="Ogura Y."/>
            <person name="Fujitani Y."/>
            <person name="Takami H."/>
            <person name="Hayashi T."/>
            <person name="Sahin N."/>
            <person name="Tani A."/>
        </authorList>
    </citation>
    <scope>NUCLEOTIDE SEQUENCE</scope>
    <source>
        <strain evidence="2">KCTC 52305</strain>
    </source>
</reference>
<dbReference type="EMBL" id="BPQH01000002">
    <property type="protein sequence ID" value="GJD48054.1"/>
    <property type="molecule type" value="Genomic_DNA"/>
</dbReference>
<comment type="caution">
    <text evidence="2">The sequence shown here is derived from an EMBL/GenBank/DDBJ whole genome shotgun (WGS) entry which is preliminary data.</text>
</comment>
<proteinExistence type="predicted"/>
<dbReference type="SUPFAM" id="SSF46894">
    <property type="entry name" value="C-terminal effector domain of the bipartite response regulators"/>
    <property type="match status" value="1"/>
</dbReference>
<dbReference type="RefSeq" id="WP_128564942.1">
    <property type="nucleotide sequence ID" value="NZ_BPQH01000002.1"/>
</dbReference>
<dbReference type="SMART" id="SM00421">
    <property type="entry name" value="HTH_LUXR"/>
    <property type="match status" value="1"/>
</dbReference>
<dbReference type="InterPro" id="IPR000792">
    <property type="entry name" value="Tscrpt_reg_LuxR_C"/>
</dbReference>
<gene>
    <name evidence="2" type="ORF">OPKNFCMD_0769</name>
</gene>
<protein>
    <recommendedName>
        <fullName evidence="1">HTH luxR-type domain-containing protein</fullName>
    </recommendedName>
</protein>
<keyword evidence="3" id="KW-1185">Reference proteome</keyword>
<sequence length="378" mass="41445">MGNLDTFSRLLGAIYEGTGFPDQWPDLLQSITSFVGGRVGQLAVFSLQTERKPTWAVSGFDRDRYKTFLYRHAAEDPRLPYILRNPGRVICGEAGVDHDRFRATALYREVVAPFDIEHSLVSYFAQEADVMATLATMRGQGEGPFAPAELSRFELLVPHLRRAFEYFALLEQARERATDIGSVLDIVDAGIFLADSELRVAHVNKPGAELAREEDGIVLRGGRLGCRDPVTARRLSVAAATAVEASRGRTTVIDADHIEVRRPSDGAAYRLSVHPLPRRQRAVPPGAHAELAVVVRRPRHLPADAARRLRSAFALTPAEATLAGAMAGGTTLEAYARQHGIAISTVRTHLKAIYGKTETHRQGELVAMLRGNLELTLA</sequence>
<dbReference type="InterPro" id="IPR036388">
    <property type="entry name" value="WH-like_DNA-bd_sf"/>
</dbReference>
<evidence type="ECO:0000313" key="3">
    <source>
        <dbReference type="Proteomes" id="UP001055167"/>
    </source>
</evidence>
<dbReference type="Proteomes" id="UP001055167">
    <property type="component" value="Unassembled WGS sequence"/>
</dbReference>
<feature type="domain" description="HTH luxR-type" evidence="1">
    <location>
        <begin position="312"/>
        <end position="369"/>
    </location>
</feature>
<accession>A0ABQ4QSX6</accession>
<name>A0ABQ4QSX6_9HYPH</name>
<reference evidence="2" key="2">
    <citation type="submission" date="2021-08" db="EMBL/GenBank/DDBJ databases">
        <authorList>
            <person name="Tani A."/>
            <person name="Ola A."/>
            <person name="Ogura Y."/>
            <person name="Katsura K."/>
            <person name="Hayashi T."/>
        </authorList>
    </citation>
    <scope>NUCLEOTIDE SEQUENCE</scope>
    <source>
        <strain evidence="2">KCTC 52305</strain>
    </source>
</reference>
<evidence type="ECO:0000259" key="1">
    <source>
        <dbReference type="SMART" id="SM00421"/>
    </source>
</evidence>
<dbReference type="InterPro" id="IPR016032">
    <property type="entry name" value="Sig_transdc_resp-reg_C-effctor"/>
</dbReference>
<evidence type="ECO:0000313" key="2">
    <source>
        <dbReference type="EMBL" id="GJD48054.1"/>
    </source>
</evidence>